<comment type="caution">
    <text evidence="6">Lacks conserved residue(s) required for the propagation of feature annotation.</text>
</comment>
<feature type="transmembrane region" description="Helical" evidence="6">
    <location>
        <begin position="43"/>
        <end position="70"/>
    </location>
</feature>
<keyword evidence="9" id="KW-1185">Reference proteome</keyword>
<evidence type="ECO:0000259" key="7">
    <source>
        <dbReference type="Pfam" id="PF09335"/>
    </source>
</evidence>
<evidence type="ECO:0000256" key="3">
    <source>
        <dbReference type="ARBA" id="ARBA00022692"/>
    </source>
</evidence>
<feature type="transmembrane region" description="Helical" evidence="6">
    <location>
        <begin position="100"/>
        <end position="123"/>
    </location>
</feature>
<comment type="similarity">
    <text evidence="6">Belongs to the TVP38/TMEM64 family.</text>
</comment>
<keyword evidence="5 6" id="KW-0472">Membrane</keyword>
<dbReference type="RefSeq" id="WP_175482362.1">
    <property type="nucleotide sequence ID" value="NZ_FORR01000006.1"/>
</dbReference>
<dbReference type="Proteomes" id="UP000199545">
    <property type="component" value="Unassembled WGS sequence"/>
</dbReference>
<dbReference type="Pfam" id="PF09335">
    <property type="entry name" value="VTT_dom"/>
    <property type="match status" value="1"/>
</dbReference>
<comment type="subcellular location">
    <subcellularLocation>
        <location evidence="1 6">Cell membrane</location>
        <topology evidence="1 6">Multi-pass membrane protein</topology>
    </subcellularLocation>
</comment>
<name>A0A1I3PPT5_9BACL</name>
<evidence type="ECO:0000313" key="8">
    <source>
        <dbReference type="EMBL" id="SFJ23804.1"/>
    </source>
</evidence>
<keyword evidence="2 6" id="KW-1003">Cell membrane</keyword>
<feature type="transmembrane region" description="Helical" evidence="6">
    <location>
        <begin position="12"/>
        <end position="37"/>
    </location>
</feature>
<evidence type="ECO:0000256" key="2">
    <source>
        <dbReference type="ARBA" id="ARBA00022475"/>
    </source>
</evidence>
<evidence type="ECO:0000256" key="4">
    <source>
        <dbReference type="ARBA" id="ARBA00022989"/>
    </source>
</evidence>
<dbReference type="InterPro" id="IPR032816">
    <property type="entry name" value="VTT_dom"/>
</dbReference>
<evidence type="ECO:0000256" key="5">
    <source>
        <dbReference type="ARBA" id="ARBA00023136"/>
    </source>
</evidence>
<organism evidence="8 9">
    <name type="scientific">Thermoflavimicrobium dichotomicum</name>
    <dbReference type="NCBI Taxonomy" id="46223"/>
    <lineage>
        <taxon>Bacteria</taxon>
        <taxon>Bacillati</taxon>
        <taxon>Bacillota</taxon>
        <taxon>Bacilli</taxon>
        <taxon>Bacillales</taxon>
        <taxon>Thermoactinomycetaceae</taxon>
        <taxon>Thermoflavimicrobium</taxon>
    </lineage>
</organism>
<dbReference type="STRING" id="46223.SAMN05421852_10676"/>
<proteinExistence type="inferred from homology"/>
<evidence type="ECO:0000256" key="6">
    <source>
        <dbReference type="RuleBase" id="RU366058"/>
    </source>
</evidence>
<accession>A0A1I3PPT5</accession>
<keyword evidence="4 6" id="KW-1133">Transmembrane helix</keyword>
<dbReference type="PANTHER" id="PTHR12677">
    <property type="entry name" value="GOLGI APPARATUS MEMBRANE PROTEIN TVP38-RELATED"/>
    <property type="match status" value="1"/>
</dbReference>
<sequence length="183" mass="20705">MTEQIVTWFQEWGSLAIILSILLNTVINVLGVVPSIIVTGANIVVWGPLAGGVLSWFSEVLGSTVAFLLYRYGIRKWKGTKDQHWKWVQAFNQWTRKKQFLSVLLARLTPFIPSVVINVTGAFTHIHLLDFVIATAIGKIPSHFLEVWVSHDLLNISRNDFRVILVLMAISVAFIFMKKSTQK</sequence>
<reference evidence="8 9" key="1">
    <citation type="submission" date="2016-10" db="EMBL/GenBank/DDBJ databases">
        <authorList>
            <person name="de Groot N.N."/>
        </authorList>
    </citation>
    <scope>NUCLEOTIDE SEQUENCE [LARGE SCALE GENOMIC DNA]</scope>
    <source>
        <strain evidence="8 9">DSM 44778</strain>
    </source>
</reference>
<dbReference type="AlphaFoldDB" id="A0A1I3PPT5"/>
<keyword evidence="3 6" id="KW-0812">Transmembrane</keyword>
<gene>
    <name evidence="8" type="ORF">SAMN05421852_10676</name>
</gene>
<feature type="domain" description="VTT" evidence="7">
    <location>
        <begin position="33"/>
        <end position="148"/>
    </location>
</feature>
<feature type="transmembrane region" description="Helical" evidence="6">
    <location>
        <begin position="161"/>
        <end position="177"/>
    </location>
</feature>
<dbReference type="InterPro" id="IPR015414">
    <property type="entry name" value="TMEM64"/>
</dbReference>
<dbReference type="GO" id="GO:0005886">
    <property type="term" value="C:plasma membrane"/>
    <property type="evidence" value="ECO:0007669"/>
    <property type="project" value="UniProtKB-SubCell"/>
</dbReference>
<dbReference type="PANTHER" id="PTHR12677:SF59">
    <property type="entry name" value="GOLGI APPARATUS MEMBRANE PROTEIN TVP38-RELATED"/>
    <property type="match status" value="1"/>
</dbReference>
<evidence type="ECO:0000313" key="9">
    <source>
        <dbReference type="Proteomes" id="UP000199545"/>
    </source>
</evidence>
<protein>
    <recommendedName>
        <fullName evidence="6">TVP38/TMEM64 family membrane protein</fullName>
    </recommendedName>
</protein>
<evidence type="ECO:0000256" key="1">
    <source>
        <dbReference type="ARBA" id="ARBA00004651"/>
    </source>
</evidence>
<dbReference type="EMBL" id="FORR01000006">
    <property type="protein sequence ID" value="SFJ23804.1"/>
    <property type="molecule type" value="Genomic_DNA"/>
</dbReference>